<dbReference type="EMBL" id="SGPM01000151">
    <property type="protein sequence ID" value="THH28912.1"/>
    <property type="molecule type" value="Genomic_DNA"/>
</dbReference>
<comment type="caution">
    <text evidence="2">The sequence shown here is derived from an EMBL/GenBank/DDBJ whole genome shotgun (WGS) entry which is preliminary data.</text>
</comment>
<protein>
    <submittedName>
        <fullName evidence="2">Uncharacterized protein</fullName>
    </submittedName>
</protein>
<gene>
    <name evidence="2" type="ORF">EUX98_g5294</name>
</gene>
<keyword evidence="3" id="KW-1185">Reference proteome</keyword>
<feature type="region of interest" description="Disordered" evidence="1">
    <location>
        <begin position="133"/>
        <end position="154"/>
    </location>
</feature>
<evidence type="ECO:0000313" key="2">
    <source>
        <dbReference type="EMBL" id="THH28912.1"/>
    </source>
</evidence>
<evidence type="ECO:0000313" key="3">
    <source>
        <dbReference type="Proteomes" id="UP000308730"/>
    </source>
</evidence>
<sequence length="465" mass="51763">MPATTFEDFMNERLPDFVDPPLTYPSARGGATSTWAMKNLGGVTLSAPQDAKTWGQLRIFIEHYDSTQDKGHFQPGLRKLLTTCPKSEGDIVAAVGALYTQCTFEIAVAHRWFQSTLLQLEVLAESYTKGPEINDAIPESEPATGTGAGRTRAETVGAQRPERASDLAGALVGAGAPVLLQPGSSPQPNIQSGSVRVDVNFVLRPTVNLKNPDHLLVHNYKAENSGRRDDTRMTRNQKADDERQVQAEKLRAKVKRSSAIACSNQYTPWGQLGLLGYDIEENNFVIPLFDMELKRFNHLDLLLPDAFHIGQNAIGAADVSLPLKFQTAGTTGVKIAHLRGFHSILQQAMRYAYCYGSGAVYLTDYKHHIYLDTTDLVKKLTQIDITMADPKNTKTRKALVSSLSMQVPCIVTRKDDLFSRWLLAYVLKTRGDEIVNRFEETYKRDLIKAREYQAMKDKEAKRSKA</sequence>
<reference evidence="2 3" key="1">
    <citation type="submission" date="2019-02" db="EMBL/GenBank/DDBJ databases">
        <title>Genome sequencing of the rare red list fungi Antrodiella citrinella (Flaviporus citrinellus).</title>
        <authorList>
            <person name="Buettner E."/>
            <person name="Kellner H."/>
        </authorList>
    </citation>
    <scope>NUCLEOTIDE SEQUENCE [LARGE SCALE GENOMIC DNA]</scope>
    <source>
        <strain evidence="2 3">DSM 108506</strain>
    </source>
</reference>
<name>A0A4S4MRY9_9APHY</name>
<dbReference type="AlphaFoldDB" id="A0A4S4MRY9"/>
<evidence type="ECO:0000256" key="1">
    <source>
        <dbReference type="SAM" id="MobiDB-lite"/>
    </source>
</evidence>
<proteinExistence type="predicted"/>
<accession>A0A4S4MRY9</accession>
<organism evidence="2 3">
    <name type="scientific">Antrodiella citrinella</name>
    <dbReference type="NCBI Taxonomy" id="2447956"/>
    <lineage>
        <taxon>Eukaryota</taxon>
        <taxon>Fungi</taxon>
        <taxon>Dikarya</taxon>
        <taxon>Basidiomycota</taxon>
        <taxon>Agaricomycotina</taxon>
        <taxon>Agaricomycetes</taxon>
        <taxon>Polyporales</taxon>
        <taxon>Steccherinaceae</taxon>
        <taxon>Antrodiella</taxon>
    </lineage>
</organism>
<dbReference type="Proteomes" id="UP000308730">
    <property type="component" value="Unassembled WGS sequence"/>
</dbReference>